<proteinExistence type="predicted"/>
<evidence type="ECO:0000313" key="1">
    <source>
        <dbReference type="EMBL" id="KAG2205799.1"/>
    </source>
</evidence>
<evidence type="ECO:0000313" key="2">
    <source>
        <dbReference type="Proteomes" id="UP000603453"/>
    </source>
</evidence>
<comment type="caution">
    <text evidence="1">The sequence shown here is derived from an EMBL/GenBank/DDBJ whole genome shotgun (WGS) entry which is preliminary data.</text>
</comment>
<accession>A0A8H7R710</accession>
<gene>
    <name evidence="1" type="ORF">INT47_003982</name>
</gene>
<dbReference type="Proteomes" id="UP000603453">
    <property type="component" value="Unassembled WGS sequence"/>
</dbReference>
<protein>
    <submittedName>
        <fullName evidence="1">Uncharacterized protein</fullName>
    </submittedName>
</protein>
<dbReference type="OrthoDB" id="2280336at2759"/>
<organism evidence="1 2">
    <name type="scientific">Mucor saturninus</name>
    <dbReference type="NCBI Taxonomy" id="64648"/>
    <lineage>
        <taxon>Eukaryota</taxon>
        <taxon>Fungi</taxon>
        <taxon>Fungi incertae sedis</taxon>
        <taxon>Mucoromycota</taxon>
        <taxon>Mucoromycotina</taxon>
        <taxon>Mucoromycetes</taxon>
        <taxon>Mucorales</taxon>
        <taxon>Mucorineae</taxon>
        <taxon>Mucoraceae</taxon>
        <taxon>Mucor</taxon>
    </lineage>
</organism>
<dbReference type="EMBL" id="JAEPRD010000034">
    <property type="protein sequence ID" value="KAG2205799.1"/>
    <property type="molecule type" value="Genomic_DNA"/>
</dbReference>
<name>A0A8H7R710_9FUNG</name>
<dbReference type="AlphaFoldDB" id="A0A8H7R710"/>
<keyword evidence="2" id="KW-1185">Reference proteome</keyword>
<reference evidence="1" key="1">
    <citation type="submission" date="2020-12" db="EMBL/GenBank/DDBJ databases">
        <title>Metabolic potential, ecology and presence of endohyphal bacteria is reflected in genomic diversity of Mucoromycotina.</title>
        <authorList>
            <person name="Muszewska A."/>
            <person name="Okrasinska A."/>
            <person name="Steczkiewicz K."/>
            <person name="Drgas O."/>
            <person name="Orlowska M."/>
            <person name="Perlinska-Lenart U."/>
            <person name="Aleksandrzak-Piekarczyk T."/>
            <person name="Szatraj K."/>
            <person name="Zielenkiewicz U."/>
            <person name="Pilsyk S."/>
            <person name="Malc E."/>
            <person name="Mieczkowski P."/>
            <person name="Kruszewska J.S."/>
            <person name="Biernat P."/>
            <person name="Pawlowska J."/>
        </authorList>
    </citation>
    <scope>NUCLEOTIDE SEQUENCE</scope>
    <source>
        <strain evidence="1">WA0000017839</strain>
    </source>
</reference>
<sequence>MVLKVASSVNLKPVSMANSDGEEFNVLAQKNENVKCSFAFEVYIVRYIDGYYPYEKITWGELPRFNKVNDVLPHAIRSMLTLKHSMELSLADIDRKHKDST</sequence>